<evidence type="ECO:0000256" key="3">
    <source>
        <dbReference type="ARBA" id="ARBA00023295"/>
    </source>
</evidence>
<evidence type="ECO:0000256" key="4">
    <source>
        <dbReference type="RuleBase" id="RU003679"/>
    </source>
</evidence>
<evidence type="ECO:0000256" key="2">
    <source>
        <dbReference type="ARBA" id="ARBA00022801"/>
    </source>
</evidence>
<accession>A0ABV4UBT0</accession>
<dbReference type="EC" id="3.2.1.23" evidence="7"/>
<sequence length="930" mass="102544">MSTITFDSQSLIVDGRRTWLVSGAIHYARVPRELWRPRIRAAKQAGLNCIDTYVFWNLHEPQPGKFDFSGERDLRRFVEIVRDEGMYCTLRPGPFIGTGWDFAGHPAWLTTHGDLTLREASPPYLEACARYFGAVMAQVRDLQLTTPTEGLPPAVPTGNVPGDAAGGYLGGGRGPVIMMQVENEWLCHNNVQGQRYLGELVRYLRENGCMVPICNANNLWQRIDGTIDTWHASDNLMPDLRQLAIVQPDTPRFVSELPTGRLDHWGERRPRAIDADQLLERIAHALASGAQFNLMPFHGGTNFAFNAGQTLLGHDRYITTSHDVDAPLLEAGGRGEKYAAVKRIATFASQFHHVFANLTPGSAHVMPSPEADRHALAVAHQRGSQGDVVFIMRDEKDKRDTVDLLLHNGLTLTVPLGDDRAAWLLLQTNLGGVAQLEHTNLRPWAFLARQMLVLFGPAGAEGTVNLNGVELQITVPANKQPAIEKLDDLTVVVLNDKQIDATYACEAGLAVGCAGLDDDGEPMFAKGWQTMTFVSLDGELTTHRPTTPTRSVAPRLTSWQHASQQAIVDGSDDAFEKIDGPASLEQLGQNQGYGWYRIGIGAAKSAYALAPEAADRLHLFSQGKRLDILGRGPGATSGPSKLRLAGDVVVLADNLGRACDGAHLNPRKGLFGHIHQVNASRLPKPDITNERLPDPFEFVGYLPGMREGDRPSGDVIRWKFKPKGKRPYILHLSNLPGIALLLLNDTPIAFHHPEQSADAMQLVLQPGEGAMTGGVNTLTLALFTPLNASHKLDQIVTLYEVTQTLTNRGQWAFRPWGPPAEDAFADMPKTLPDQPAWFRARFNAKRTDAPLWCEPRGMSKGQIYLNGHNVGRYFLTTPEGKPVPPQRHHYLPEPWLHTDKPNELMLFDEHGKAPSQVRLAYNAMGPYHVS</sequence>
<dbReference type="InterPro" id="IPR001944">
    <property type="entry name" value="Glycoside_Hdrlase_35"/>
</dbReference>
<keyword evidence="8" id="KW-1185">Reference proteome</keyword>
<dbReference type="EMBL" id="JBGUBD010000023">
    <property type="protein sequence ID" value="MFA9480464.1"/>
    <property type="molecule type" value="Genomic_DNA"/>
</dbReference>
<dbReference type="SUPFAM" id="SSF49785">
    <property type="entry name" value="Galactose-binding domain-like"/>
    <property type="match status" value="1"/>
</dbReference>
<feature type="domain" description="Beta-galactosidase galactose-binding" evidence="6">
    <location>
        <begin position="835"/>
        <end position="899"/>
    </location>
</feature>
<name>A0ABV4UBT0_9BACT</name>
<dbReference type="Gene3D" id="2.60.120.260">
    <property type="entry name" value="Galactose-binding domain-like"/>
    <property type="match status" value="3"/>
</dbReference>
<dbReference type="Pfam" id="PF01301">
    <property type="entry name" value="Glyco_hydro_35"/>
    <property type="match status" value="2"/>
</dbReference>
<evidence type="ECO:0000259" key="5">
    <source>
        <dbReference type="Pfam" id="PF01301"/>
    </source>
</evidence>
<comment type="caution">
    <text evidence="7">The sequence shown here is derived from an EMBL/GenBank/DDBJ whole genome shotgun (WGS) entry which is preliminary data.</text>
</comment>
<keyword evidence="3 7" id="KW-0326">Glycosidase</keyword>
<dbReference type="GO" id="GO:0004565">
    <property type="term" value="F:beta-galactosidase activity"/>
    <property type="evidence" value="ECO:0007669"/>
    <property type="project" value="UniProtKB-EC"/>
</dbReference>
<comment type="similarity">
    <text evidence="1 4">Belongs to the glycosyl hydrolase 35 family.</text>
</comment>
<dbReference type="SUPFAM" id="SSF51445">
    <property type="entry name" value="(Trans)glycosidases"/>
    <property type="match status" value="1"/>
</dbReference>
<dbReference type="Gene3D" id="3.20.20.80">
    <property type="entry name" value="Glycosidases"/>
    <property type="match status" value="1"/>
</dbReference>
<feature type="domain" description="Glycoside hydrolase 35 catalytic" evidence="5">
    <location>
        <begin position="10"/>
        <end position="145"/>
    </location>
</feature>
<keyword evidence="2 7" id="KW-0378">Hydrolase</keyword>
<proteinExistence type="inferred from homology"/>
<dbReference type="InterPro" id="IPR031330">
    <property type="entry name" value="Gly_Hdrlase_35_cat"/>
</dbReference>
<evidence type="ECO:0000313" key="8">
    <source>
        <dbReference type="Proteomes" id="UP001575105"/>
    </source>
</evidence>
<dbReference type="Proteomes" id="UP001575105">
    <property type="component" value="Unassembled WGS sequence"/>
</dbReference>
<feature type="domain" description="Glycoside hydrolase 35 catalytic" evidence="5">
    <location>
        <begin position="174"/>
        <end position="345"/>
    </location>
</feature>
<organism evidence="7 8">
    <name type="scientific">Natronomicrosphaera hydrolytica</name>
    <dbReference type="NCBI Taxonomy" id="3242702"/>
    <lineage>
        <taxon>Bacteria</taxon>
        <taxon>Pseudomonadati</taxon>
        <taxon>Planctomycetota</taxon>
        <taxon>Phycisphaerae</taxon>
        <taxon>Phycisphaerales</taxon>
        <taxon>Phycisphaeraceae</taxon>
        <taxon>Natronomicrosphaera</taxon>
    </lineage>
</organism>
<dbReference type="RefSeq" id="WP_425347384.1">
    <property type="nucleotide sequence ID" value="NZ_JBGUBD010000023.1"/>
</dbReference>
<dbReference type="InterPro" id="IPR017853">
    <property type="entry name" value="GH"/>
</dbReference>
<dbReference type="PANTHER" id="PTHR23421">
    <property type="entry name" value="BETA-GALACTOSIDASE RELATED"/>
    <property type="match status" value="1"/>
</dbReference>
<dbReference type="InterPro" id="IPR008979">
    <property type="entry name" value="Galactose-bd-like_sf"/>
</dbReference>
<dbReference type="Pfam" id="PF21467">
    <property type="entry name" value="BetaGal_gal-bd"/>
    <property type="match status" value="1"/>
</dbReference>
<reference evidence="7 8" key="1">
    <citation type="submission" date="2024-08" db="EMBL/GenBank/DDBJ databases">
        <title>Whole-genome sequencing of halo(alkali)philic microorganisms from hypersaline lakes.</title>
        <authorList>
            <person name="Sorokin D.Y."/>
            <person name="Merkel A.Y."/>
            <person name="Messina E."/>
            <person name="Yakimov M."/>
        </authorList>
    </citation>
    <scope>NUCLEOTIDE SEQUENCE [LARGE SCALE GENOMIC DNA]</scope>
    <source>
        <strain evidence="7 8">AB-hyl4</strain>
    </source>
</reference>
<evidence type="ECO:0000313" key="7">
    <source>
        <dbReference type="EMBL" id="MFA9480464.1"/>
    </source>
</evidence>
<gene>
    <name evidence="7" type="ORF">ACERK3_19530</name>
</gene>
<evidence type="ECO:0000259" key="6">
    <source>
        <dbReference type="Pfam" id="PF21467"/>
    </source>
</evidence>
<dbReference type="PRINTS" id="PR00742">
    <property type="entry name" value="GLHYDRLASE35"/>
</dbReference>
<evidence type="ECO:0000256" key="1">
    <source>
        <dbReference type="ARBA" id="ARBA00009809"/>
    </source>
</evidence>
<dbReference type="InterPro" id="IPR048913">
    <property type="entry name" value="BetaGal_gal-bd"/>
</dbReference>
<protein>
    <submittedName>
        <fullName evidence="7">Beta-galactosidase</fullName>
        <ecNumber evidence="7">3.2.1.23</ecNumber>
    </submittedName>
</protein>